<feature type="transmembrane region" description="Helical" evidence="1">
    <location>
        <begin position="43"/>
        <end position="60"/>
    </location>
</feature>
<keyword evidence="1" id="KW-0812">Transmembrane</keyword>
<feature type="transmembrane region" description="Helical" evidence="1">
    <location>
        <begin position="12"/>
        <end position="31"/>
    </location>
</feature>
<keyword evidence="1" id="KW-0472">Membrane</keyword>
<proteinExistence type="predicted"/>
<evidence type="ECO:0000313" key="2">
    <source>
        <dbReference type="EMBL" id="DAF56938.1"/>
    </source>
</evidence>
<keyword evidence="1" id="KW-1133">Transmembrane helix</keyword>
<sequence>MKTLYHKHKCGSLVPLLLLIIVDFIAFEQIIDTFALIDVSTQTELLIFIFSLTMTYYYLCKQHYNIRAYWKWLKQLFKGGK</sequence>
<name>A0A8S5T2D3_9CAUD</name>
<organism evidence="2">
    <name type="scientific">Siphoviridae sp. ctiJm4</name>
    <dbReference type="NCBI Taxonomy" id="2827916"/>
    <lineage>
        <taxon>Viruses</taxon>
        <taxon>Duplodnaviria</taxon>
        <taxon>Heunggongvirae</taxon>
        <taxon>Uroviricota</taxon>
        <taxon>Caudoviricetes</taxon>
    </lineage>
</organism>
<accession>A0A8S5T2D3</accession>
<reference evidence="2" key="1">
    <citation type="journal article" date="2021" name="Proc. Natl. Acad. Sci. U.S.A.">
        <title>A Catalog of Tens of Thousands of Viruses from Human Metagenomes Reveals Hidden Associations with Chronic Diseases.</title>
        <authorList>
            <person name="Tisza M.J."/>
            <person name="Buck C.B."/>
        </authorList>
    </citation>
    <scope>NUCLEOTIDE SEQUENCE</scope>
    <source>
        <strain evidence="2">CtiJm4</strain>
    </source>
</reference>
<dbReference type="EMBL" id="BK032724">
    <property type="protein sequence ID" value="DAF56938.1"/>
    <property type="molecule type" value="Genomic_DNA"/>
</dbReference>
<protein>
    <submittedName>
        <fullName evidence="2">Uncharacterized protein</fullName>
    </submittedName>
</protein>
<evidence type="ECO:0000256" key="1">
    <source>
        <dbReference type="SAM" id="Phobius"/>
    </source>
</evidence>